<protein>
    <submittedName>
        <fullName evidence="5">Oxidoreductase</fullName>
    </submittedName>
</protein>
<dbReference type="Gene3D" id="3.30.360.10">
    <property type="entry name" value="Dihydrodipicolinate Reductase, domain 2"/>
    <property type="match status" value="1"/>
</dbReference>
<dbReference type="EMBL" id="BMMX01000003">
    <property type="protein sequence ID" value="GGK81655.1"/>
    <property type="molecule type" value="Genomic_DNA"/>
</dbReference>
<dbReference type="SUPFAM" id="SSF51735">
    <property type="entry name" value="NAD(P)-binding Rossmann-fold domains"/>
    <property type="match status" value="1"/>
</dbReference>
<dbReference type="SUPFAM" id="SSF55347">
    <property type="entry name" value="Glyceraldehyde-3-phosphate dehydrogenase-like, C-terminal domain"/>
    <property type="match status" value="1"/>
</dbReference>
<keyword evidence="1" id="KW-0560">Oxidoreductase</keyword>
<dbReference type="InterPro" id="IPR036291">
    <property type="entry name" value="NAD(P)-bd_dom_sf"/>
</dbReference>
<dbReference type="Pfam" id="PF22725">
    <property type="entry name" value="GFO_IDH_MocA_C3"/>
    <property type="match status" value="1"/>
</dbReference>
<feature type="region of interest" description="Disordered" evidence="2">
    <location>
        <begin position="272"/>
        <end position="301"/>
    </location>
</feature>
<dbReference type="InterPro" id="IPR055170">
    <property type="entry name" value="GFO_IDH_MocA-like_dom"/>
</dbReference>
<proteinExistence type="predicted"/>
<accession>A0A8J3FN71</accession>
<feature type="domain" description="GFO/IDH/MocA-like oxidoreductase" evidence="4">
    <location>
        <begin position="67"/>
        <end position="200"/>
    </location>
</feature>
<dbReference type="PANTHER" id="PTHR43818:SF11">
    <property type="entry name" value="BCDNA.GH03377"/>
    <property type="match status" value="1"/>
</dbReference>
<name>A0A8J3FN71_9ACTN</name>
<evidence type="ECO:0000256" key="2">
    <source>
        <dbReference type="SAM" id="MobiDB-lite"/>
    </source>
</evidence>
<keyword evidence="6" id="KW-1185">Reference proteome</keyword>
<evidence type="ECO:0000259" key="3">
    <source>
        <dbReference type="Pfam" id="PF01408"/>
    </source>
</evidence>
<reference evidence="5" key="1">
    <citation type="journal article" date="2014" name="Int. J. Syst. Evol. Microbiol.">
        <title>Complete genome sequence of Corynebacterium casei LMG S-19264T (=DSM 44701T), isolated from a smear-ripened cheese.</title>
        <authorList>
            <consortium name="US DOE Joint Genome Institute (JGI-PGF)"/>
            <person name="Walter F."/>
            <person name="Albersmeier A."/>
            <person name="Kalinowski J."/>
            <person name="Ruckert C."/>
        </authorList>
    </citation>
    <scope>NUCLEOTIDE SEQUENCE</scope>
    <source>
        <strain evidence="5">CGMCC 4.7299</strain>
    </source>
</reference>
<dbReference type="InterPro" id="IPR000683">
    <property type="entry name" value="Gfo/Idh/MocA-like_OxRdtase_N"/>
</dbReference>
<evidence type="ECO:0000313" key="6">
    <source>
        <dbReference type="Proteomes" id="UP000656042"/>
    </source>
</evidence>
<feature type="domain" description="Gfo/Idh/MocA-like oxidoreductase N-terminal" evidence="3">
    <location>
        <begin position="5"/>
        <end position="54"/>
    </location>
</feature>
<dbReference type="GO" id="GO:0016491">
    <property type="term" value="F:oxidoreductase activity"/>
    <property type="evidence" value="ECO:0007669"/>
    <property type="project" value="UniProtKB-KW"/>
</dbReference>
<organism evidence="5 6">
    <name type="scientific">Mangrovihabitans endophyticus</name>
    <dbReference type="NCBI Taxonomy" id="1751298"/>
    <lineage>
        <taxon>Bacteria</taxon>
        <taxon>Bacillati</taxon>
        <taxon>Actinomycetota</taxon>
        <taxon>Actinomycetes</taxon>
        <taxon>Micromonosporales</taxon>
        <taxon>Micromonosporaceae</taxon>
        <taxon>Mangrovihabitans</taxon>
    </lineage>
</organism>
<reference evidence="5" key="2">
    <citation type="submission" date="2020-09" db="EMBL/GenBank/DDBJ databases">
        <authorList>
            <person name="Sun Q."/>
            <person name="Zhou Y."/>
        </authorList>
    </citation>
    <scope>NUCLEOTIDE SEQUENCE</scope>
    <source>
        <strain evidence="5">CGMCC 4.7299</strain>
    </source>
</reference>
<dbReference type="Proteomes" id="UP000656042">
    <property type="component" value="Unassembled WGS sequence"/>
</dbReference>
<evidence type="ECO:0000259" key="4">
    <source>
        <dbReference type="Pfam" id="PF22725"/>
    </source>
</evidence>
<sequence>MEIVVNLTVPAVHAEVSLAALRAGKHVWTEKPFAMSRAEGEAVRAAAAEHGLRVGGAPDTFLGAGLQTAFRLIERGDIGEPRSALTLFETPGPVAEHPNLERLLSLGSGPLWDIGPYYLTTLALALGSFRSVSAVGRIARPRRVLQVGPKSGQEITVAVPTYVSLLSEFDTGCTATSVLSWDSPQRREGFLEIAGTEATVSLPDPNHFDGDVRLKRTGDDEWTVVKATGPVAGRGLGVLDIARSVRAGEPHRASGDLAHHVLDAIVAANESVEQGGPRAVESSAPRPPAVPETYDPYARTL</sequence>
<dbReference type="GO" id="GO:0000166">
    <property type="term" value="F:nucleotide binding"/>
    <property type="evidence" value="ECO:0007669"/>
    <property type="project" value="InterPro"/>
</dbReference>
<gene>
    <name evidence="5" type="ORF">GCM10012284_14630</name>
</gene>
<comment type="caution">
    <text evidence="5">The sequence shown here is derived from an EMBL/GenBank/DDBJ whole genome shotgun (WGS) entry which is preliminary data.</text>
</comment>
<dbReference type="Gene3D" id="3.40.50.720">
    <property type="entry name" value="NAD(P)-binding Rossmann-like Domain"/>
    <property type="match status" value="1"/>
</dbReference>
<evidence type="ECO:0000313" key="5">
    <source>
        <dbReference type="EMBL" id="GGK81655.1"/>
    </source>
</evidence>
<dbReference type="AlphaFoldDB" id="A0A8J3FN71"/>
<dbReference type="PANTHER" id="PTHR43818">
    <property type="entry name" value="BCDNA.GH03377"/>
    <property type="match status" value="1"/>
</dbReference>
<dbReference type="InterPro" id="IPR050463">
    <property type="entry name" value="Gfo/Idh/MocA_oxidrdct_glycsds"/>
</dbReference>
<dbReference type="Pfam" id="PF01408">
    <property type="entry name" value="GFO_IDH_MocA"/>
    <property type="match status" value="1"/>
</dbReference>
<evidence type="ECO:0000256" key="1">
    <source>
        <dbReference type="ARBA" id="ARBA00023002"/>
    </source>
</evidence>